<dbReference type="VEuPathDB" id="TriTrypDB:TRSC58_03241"/>
<dbReference type="EC" id="3.1.13.-" evidence="7"/>
<dbReference type="OMA" id="GNINDLW"/>
<feature type="region of interest" description="Disordered" evidence="4">
    <location>
        <begin position="94"/>
        <end position="116"/>
    </location>
</feature>
<dbReference type="PANTHER" id="PTHR12341">
    <property type="entry name" value="5'-&gt;3' EXORIBONUCLEASE"/>
    <property type="match status" value="1"/>
</dbReference>
<proteinExistence type="predicted"/>
<dbReference type="Pfam" id="PF03159">
    <property type="entry name" value="XRN_N"/>
    <property type="match status" value="1"/>
</dbReference>
<organism evidence="7 8">
    <name type="scientific">Trypanosoma rangeli</name>
    <dbReference type="NCBI Taxonomy" id="5698"/>
    <lineage>
        <taxon>Eukaryota</taxon>
        <taxon>Discoba</taxon>
        <taxon>Euglenozoa</taxon>
        <taxon>Kinetoplastea</taxon>
        <taxon>Metakinetoplastina</taxon>
        <taxon>Trypanosomatida</taxon>
        <taxon>Trypanosomatidae</taxon>
        <taxon>Trypanosoma</taxon>
        <taxon>Herpetosoma</taxon>
    </lineage>
</organism>
<dbReference type="GO" id="GO:0005634">
    <property type="term" value="C:nucleus"/>
    <property type="evidence" value="ECO:0007669"/>
    <property type="project" value="TreeGrafter"/>
</dbReference>
<dbReference type="Proteomes" id="UP000283634">
    <property type="component" value="Unassembled WGS sequence"/>
</dbReference>
<dbReference type="OrthoDB" id="278118at2759"/>
<dbReference type="InterPro" id="IPR027073">
    <property type="entry name" value="5_3_exoribonuclease"/>
</dbReference>
<evidence type="ECO:0000313" key="8">
    <source>
        <dbReference type="Proteomes" id="UP000283634"/>
    </source>
</evidence>
<dbReference type="Gene3D" id="3.40.50.12390">
    <property type="match status" value="2"/>
</dbReference>
<evidence type="ECO:0000256" key="1">
    <source>
        <dbReference type="ARBA" id="ARBA00022722"/>
    </source>
</evidence>
<keyword evidence="8" id="KW-1185">Reference proteome</keyword>
<evidence type="ECO:0000259" key="5">
    <source>
        <dbReference type="Pfam" id="PF03159"/>
    </source>
</evidence>
<keyword evidence="1" id="KW-0540">Nuclease</keyword>
<sequence length="875" mass="95337">MGVPLLLTWLKRRFAPCFLPSTSCPATDCLYIDVNGLVYQSAALATSSEASAADIDAAILRKLFDLLDDIVLRLVRPRALVYLAVDGISPMGKLAQQRSRRRRRSSGGSRGRGAVEWDSNSISVGTPFMSRLTEALHFYCASRAERVNGERLRDAMQPAAQSDTMAGADPATPITFVVDGVWRPGEGENKIADAIRRFRSQPTYDPNTSHVICSSDTDVTVCSLILHEPRIHVLRYEYPTTHSSGGSGNSSSWRNHVGDGWASTFFSIHAFREELRAKLRLQPSGSNSVDEVERRNRQFERALHDVVFVLLLFGNDFLPSVGCRIEEGFLDDLLELLSTDFISRDRSIIDPSTNTIQFDAARYALDSLAELRSERAGGEGLCVDNGKEGATDWGFVDEDFLRRKQAREETELAPQCYAYWTMLQWSLQNSAGLVEHWGCYYPYSSAPPLHLLRKYCGMLSYEALMELAKKRSRLRHRSSTASASEVETAVSVWGDGPADVLVQLLVLLPARSTALLPSAVRNAYSEIEQIVLSPVEQIDFAAISAWCKAKQTMFTEEKRTRFRAYALAARPHVLATEAHGMPIQGDEMIFVADWDAEEFLAEVQQAKAARTLEQTKTAGAGNTAVTNAASPASSMPSVSVSSFFAPRPSRTGSLAATAALIAASKKADVSNRHHSGDNVADNDRSRDGAMPVTHAVTLPETPRPSEGAELRCGRGFTLVTAPTAVLGDAAMAKNAGAVAGDTFVCGQHTSTPLSRNPQTMRVRLRWRVASKPLLTSARFVPDLLQGYTAPPSPLPAPPSACHDANLVGVKRPLSAVEGSGCCCSDDDDDVDKSVGGEKADGEVSTHNLMSELEKKKEVVRRRLEALQARAGGNVS</sequence>
<evidence type="ECO:0000256" key="3">
    <source>
        <dbReference type="ARBA" id="ARBA00022839"/>
    </source>
</evidence>
<dbReference type="InterPro" id="IPR004859">
    <property type="entry name" value="Xrn1_N"/>
</dbReference>
<name>A0A3R7LP82_TRYRA</name>
<dbReference type="GO" id="GO:0003723">
    <property type="term" value="F:RNA binding"/>
    <property type="evidence" value="ECO:0007669"/>
    <property type="project" value="TreeGrafter"/>
</dbReference>
<dbReference type="PANTHER" id="PTHR12341:SF29">
    <property type="entry name" value="EXONUCLEASE XRNC, PUTATIVE-RELATED"/>
    <property type="match status" value="1"/>
</dbReference>
<feature type="compositionally biased region" description="Basic and acidic residues" evidence="4">
    <location>
        <begin position="669"/>
        <end position="687"/>
    </location>
</feature>
<accession>A0A3R7LP82</accession>
<keyword evidence="3 7" id="KW-0269">Exonuclease</keyword>
<comment type="caution">
    <text evidence="7">The sequence shown here is derived from an EMBL/GenBank/DDBJ whole genome shotgun (WGS) entry which is preliminary data.</text>
</comment>
<feature type="domain" description="Xrn1 helical" evidence="6">
    <location>
        <begin position="298"/>
        <end position="366"/>
    </location>
</feature>
<dbReference type="GO" id="GO:0000956">
    <property type="term" value="P:nuclear-transcribed mRNA catabolic process"/>
    <property type="evidence" value="ECO:0007669"/>
    <property type="project" value="TreeGrafter"/>
</dbReference>
<keyword evidence="2 7" id="KW-0378">Hydrolase</keyword>
<gene>
    <name evidence="7" type="ORF">TraAM80_07413</name>
</gene>
<dbReference type="GeneID" id="40331346"/>
<dbReference type="GO" id="GO:0004534">
    <property type="term" value="F:5'-3' RNA exonuclease activity"/>
    <property type="evidence" value="ECO:0007669"/>
    <property type="project" value="TreeGrafter"/>
</dbReference>
<evidence type="ECO:0000256" key="2">
    <source>
        <dbReference type="ARBA" id="ARBA00022801"/>
    </source>
</evidence>
<dbReference type="VEuPathDB" id="TriTrypDB:TRSC58_02837"/>
<protein>
    <submittedName>
        <fullName evidence="7">Putative 5'-3' exonuclease XRNC</fullName>
        <ecNumber evidence="7">3.1.13.-</ecNumber>
    </submittedName>
</protein>
<dbReference type="InterPro" id="IPR041412">
    <property type="entry name" value="Xrn1_helical"/>
</dbReference>
<evidence type="ECO:0000259" key="6">
    <source>
        <dbReference type="Pfam" id="PF17846"/>
    </source>
</evidence>
<reference evidence="7 8" key="1">
    <citation type="journal article" date="2018" name="BMC Genomics">
        <title>Genomic comparison of Trypanosoma conorhini and Trypanosoma rangeli to Trypanosoma cruzi strains of high and low virulence.</title>
        <authorList>
            <person name="Bradwell K.R."/>
            <person name="Koparde V.N."/>
            <person name="Matveyev A.V."/>
            <person name="Serrano M.G."/>
            <person name="Alves J.M."/>
            <person name="Parikh H."/>
            <person name="Huang B."/>
            <person name="Lee V."/>
            <person name="Espinosa-Alvarez O."/>
            <person name="Ortiz P.A."/>
            <person name="Costa-Martins A.G."/>
            <person name="Teixeira M.M."/>
            <person name="Buck G.A."/>
        </authorList>
    </citation>
    <scope>NUCLEOTIDE SEQUENCE [LARGE SCALE GENOMIC DNA]</scope>
    <source>
        <strain evidence="7 8">AM80</strain>
    </source>
</reference>
<evidence type="ECO:0000313" key="7">
    <source>
        <dbReference type="EMBL" id="RNF00759.1"/>
    </source>
</evidence>
<dbReference type="RefSeq" id="XP_029235945.1">
    <property type="nucleotide sequence ID" value="XM_029384206.1"/>
</dbReference>
<dbReference type="AlphaFoldDB" id="A0A3R7LP82"/>
<dbReference type="Pfam" id="PF17846">
    <property type="entry name" value="XRN_M"/>
    <property type="match status" value="1"/>
</dbReference>
<dbReference type="EMBL" id="MKGL01000308">
    <property type="protein sequence ID" value="RNF00759.1"/>
    <property type="molecule type" value="Genomic_DNA"/>
</dbReference>
<feature type="domain" description="Xrn1 N-terminal" evidence="5">
    <location>
        <begin position="1"/>
        <end position="236"/>
    </location>
</feature>
<evidence type="ECO:0000256" key="4">
    <source>
        <dbReference type="SAM" id="MobiDB-lite"/>
    </source>
</evidence>
<feature type="region of interest" description="Disordered" evidence="4">
    <location>
        <begin position="669"/>
        <end position="688"/>
    </location>
</feature>